<evidence type="ECO:0000256" key="6">
    <source>
        <dbReference type="SAM" id="MobiDB-lite"/>
    </source>
</evidence>
<dbReference type="PANTHER" id="PTHR46383:SF1">
    <property type="entry name" value="ASPARTATE AMINOTRANSFERASE"/>
    <property type="match status" value="1"/>
</dbReference>
<dbReference type="InterPro" id="IPR050596">
    <property type="entry name" value="AspAT/PAT-like"/>
</dbReference>
<evidence type="ECO:0000256" key="5">
    <source>
        <dbReference type="ARBA" id="ARBA00022898"/>
    </source>
</evidence>
<dbReference type="PANTHER" id="PTHR46383">
    <property type="entry name" value="ASPARTATE AMINOTRANSFERASE"/>
    <property type="match status" value="1"/>
</dbReference>
<evidence type="ECO:0000256" key="1">
    <source>
        <dbReference type="ARBA" id="ARBA00001933"/>
    </source>
</evidence>
<dbReference type="InterPro" id="IPR004839">
    <property type="entry name" value="Aminotransferase_I/II_large"/>
</dbReference>
<name>H0QQQ2_ARTG1</name>
<dbReference type="GO" id="GO:0006520">
    <property type="term" value="P:amino acid metabolic process"/>
    <property type="evidence" value="ECO:0007669"/>
    <property type="project" value="InterPro"/>
</dbReference>
<comment type="similarity">
    <text evidence="2">Belongs to the class-I pyridoxal-phosphate-dependent aminotransferase family.</text>
</comment>
<evidence type="ECO:0000256" key="7">
    <source>
        <dbReference type="SAM" id="SignalP"/>
    </source>
</evidence>
<gene>
    <name evidence="9" type="ORF">ARGLB_083_00400</name>
</gene>
<dbReference type="Pfam" id="PF00155">
    <property type="entry name" value="Aminotran_1_2"/>
    <property type="match status" value="1"/>
</dbReference>
<feature type="region of interest" description="Disordered" evidence="6">
    <location>
        <begin position="1"/>
        <end position="34"/>
    </location>
</feature>
<keyword evidence="5" id="KW-0663">Pyridoxal phosphate</keyword>
<feature type="chain" id="PRO_5038594902" evidence="7">
    <location>
        <begin position="22"/>
        <end position="424"/>
    </location>
</feature>
<proteinExistence type="inferred from homology"/>
<dbReference type="AlphaFoldDB" id="H0QQQ2"/>
<dbReference type="STRING" id="1077972.ARGLB_083_00400"/>
<feature type="domain" description="Aminotransferase class I/classII large" evidence="8">
    <location>
        <begin position="71"/>
        <end position="416"/>
    </location>
</feature>
<keyword evidence="10" id="KW-1185">Reference proteome</keyword>
<dbReference type="InterPro" id="IPR015424">
    <property type="entry name" value="PyrdxlP-dep_Trfase"/>
</dbReference>
<evidence type="ECO:0000256" key="4">
    <source>
        <dbReference type="ARBA" id="ARBA00022679"/>
    </source>
</evidence>
<evidence type="ECO:0000256" key="3">
    <source>
        <dbReference type="ARBA" id="ARBA00022576"/>
    </source>
</evidence>
<dbReference type="GO" id="GO:0030170">
    <property type="term" value="F:pyridoxal phosphate binding"/>
    <property type="evidence" value="ECO:0007669"/>
    <property type="project" value="InterPro"/>
</dbReference>
<keyword evidence="3 9" id="KW-0032">Aminotransferase</keyword>
<dbReference type="CDD" id="cd00609">
    <property type="entry name" value="AAT_like"/>
    <property type="match status" value="1"/>
</dbReference>
<evidence type="ECO:0000313" key="9">
    <source>
        <dbReference type="EMBL" id="GAB15153.1"/>
    </source>
</evidence>
<evidence type="ECO:0000259" key="8">
    <source>
        <dbReference type="Pfam" id="PF00155"/>
    </source>
</evidence>
<comment type="caution">
    <text evidence="9">The sequence shown here is derived from an EMBL/GenBank/DDBJ whole genome shotgun (WGS) entry which is preliminary data.</text>
</comment>
<sequence>MKRRRTYSASATAAVTSSSVATPASHPSTPGRTTMTLEPAATLVSAFQPSEAVQRVQRTSLRVQQPQSKGDLVSLAMGEPDFDTPAQVRAAAAQALEEGHTHYSPLLGEQVLREELAARIGRLLDGVASPGDVLITQGGTAGLSAAILGIVNPGDKVVIPDPTYSLYADLVSMAGGTTVPVPLAEDLHWDLEALAAALEGAKLFVFCNPSNPTGIVHSRRELEALADMVAGTETLVLSDEAYSDLVYTPEPFVSALEIEGLRGRTIYCQTFSKSYAMTGWRVGYLWGPSDVIASAARVHNTFNGSMNTAVQLAALTALKTCGPDIERMHASYSQRRELMASGLRNIPGLTVSSPEGAFYLFPKYDVDLPAAQMVAHLRDFGVAVRPGSEFGRNGEFHLRLSYAASAEAITAGVERLASGLAALR</sequence>
<protein>
    <submittedName>
        <fullName evidence="9">Aspartate aminotransferase</fullName>
    </submittedName>
</protein>
<reference evidence="9 10" key="1">
    <citation type="submission" date="2011-12" db="EMBL/GenBank/DDBJ databases">
        <title>Whole genome shotgun sequence of Arthrobacter globiformis NBRC 12137.</title>
        <authorList>
            <person name="Miyazawa S."/>
            <person name="Hosoyama A."/>
            <person name="Tsuchikane K."/>
            <person name="Katsumata H."/>
            <person name="Yamazaki S."/>
            <person name="Fujita N."/>
        </authorList>
    </citation>
    <scope>NUCLEOTIDE SEQUENCE [LARGE SCALE GENOMIC DNA]</scope>
    <source>
        <strain evidence="9 10">NBRC 12137</strain>
    </source>
</reference>
<dbReference type="SUPFAM" id="SSF53383">
    <property type="entry name" value="PLP-dependent transferases"/>
    <property type="match status" value="1"/>
</dbReference>
<organism evidence="9 10">
    <name type="scientific">Arthrobacter globiformis (strain ATCC 8010 / DSM 20124 / JCM 1332 / NBRC 12137 / NCIMB 8907 / NRRL B-2979 / 168)</name>
    <dbReference type="NCBI Taxonomy" id="1077972"/>
    <lineage>
        <taxon>Bacteria</taxon>
        <taxon>Bacillati</taxon>
        <taxon>Actinomycetota</taxon>
        <taxon>Actinomycetes</taxon>
        <taxon>Micrococcales</taxon>
        <taxon>Micrococcaceae</taxon>
        <taxon>Arthrobacter</taxon>
    </lineage>
</organism>
<keyword evidence="4 9" id="KW-0808">Transferase</keyword>
<accession>H0QQQ2</accession>
<dbReference type="Gene3D" id="3.40.640.10">
    <property type="entry name" value="Type I PLP-dependent aspartate aminotransferase-like (Major domain)"/>
    <property type="match status" value="1"/>
</dbReference>
<dbReference type="EMBL" id="BAEG01000083">
    <property type="protein sequence ID" value="GAB15153.1"/>
    <property type="molecule type" value="Genomic_DNA"/>
</dbReference>
<dbReference type="InterPro" id="IPR015421">
    <property type="entry name" value="PyrdxlP-dep_Trfase_major"/>
</dbReference>
<dbReference type="eggNOG" id="COG0436">
    <property type="taxonomic scope" value="Bacteria"/>
</dbReference>
<dbReference type="RefSeq" id="WP_003804416.1">
    <property type="nucleotide sequence ID" value="NZ_BAEG01000083.1"/>
</dbReference>
<evidence type="ECO:0000256" key="2">
    <source>
        <dbReference type="ARBA" id="ARBA00007441"/>
    </source>
</evidence>
<feature type="signal peptide" evidence="7">
    <location>
        <begin position="1"/>
        <end position="21"/>
    </location>
</feature>
<dbReference type="GO" id="GO:0008483">
    <property type="term" value="F:transaminase activity"/>
    <property type="evidence" value="ECO:0007669"/>
    <property type="project" value="UniProtKB-KW"/>
</dbReference>
<feature type="compositionally biased region" description="Low complexity" evidence="6">
    <location>
        <begin position="8"/>
        <end position="30"/>
    </location>
</feature>
<evidence type="ECO:0000313" key="10">
    <source>
        <dbReference type="Proteomes" id="UP000003828"/>
    </source>
</evidence>
<dbReference type="Proteomes" id="UP000003828">
    <property type="component" value="Unassembled WGS sequence"/>
</dbReference>
<comment type="cofactor">
    <cofactor evidence="1">
        <name>pyridoxal 5'-phosphate</name>
        <dbReference type="ChEBI" id="CHEBI:597326"/>
    </cofactor>
</comment>
<keyword evidence="7" id="KW-0732">Signal</keyword>